<dbReference type="PANTHER" id="PTHR42880">
    <property type="entry name" value="HOMOCITRATE SYNTHASE"/>
    <property type="match status" value="1"/>
</dbReference>
<dbReference type="GO" id="GO:0016740">
    <property type="term" value="F:transferase activity"/>
    <property type="evidence" value="ECO:0007669"/>
    <property type="project" value="UniProtKB-KW"/>
</dbReference>
<dbReference type="SUPFAM" id="SSF51569">
    <property type="entry name" value="Aldolase"/>
    <property type="match status" value="1"/>
</dbReference>
<dbReference type="EMBL" id="BNBE01000002">
    <property type="protein sequence ID" value="GHG10436.1"/>
    <property type="molecule type" value="Genomic_DNA"/>
</dbReference>
<evidence type="ECO:0000313" key="3">
    <source>
        <dbReference type="EMBL" id="GHG10436.1"/>
    </source>
</evidence>
<dbReference type="Proteomes" id="UP000632849">
    <property type="component" value="Unassembled WGS sequence"/>
</dbReference>
<proteinExistence type="predicted"/>
<evidence type="ECO:0000256" key="1">
    <source>
        <dbReference type="ARBA" id="ARBA00022679"/>
    </source>
</evidence>
<dbReference type="InterPro" id="IPR013785">
    <property type="entry name" value="Aldolase_TIM"/>
</dbReference>
<dbReference type="PROSITE" id="PS50991">
    <property type="entry name" value="PYR_CT"/>
    <property type="match status" value="1"/>
</dbReference>
<sequence>MAEVEDAGKPYVSPRVSDATLRDSAHMAGVEFGPRDAADIARLLVATGVDLVEVGMVSGPDSKDADLILATHEAIGPERSMTLVVVRDRRQVATALDEAERLGVHHVMYSIPTSEEHAALKLGTPSAKLLGALARSAVSQAKERGFHVTFSGEDGARTPRERLVPYVTAGFGAGADRFRLAETVAALSPWRMERVIGDLTEIDGAEIEIHSHNMLGLAVANSLAAVRAGARWVSATVGGIGERGGNAPLAEFLTALRVVHGDDRFDLTHLTELSRLALHGAGLGEAFQSGPTTPHAFAYELPGQLVNPEAYETLPAELVGNRRELRVRTRITPALVDWALADSGVDIDADAFTPWLIARQEETGRPLLDRDDVRKAAVDFAAA</sequence>
<dbReference type="GeneID" id="95657674"/>
<dbReference type="RefSeq" id="WP_150226805.1">
    <property type="nucleotide sequence ID" value="NZ_BNBE01000002.1"/>
</dbReference>
<dbReference type="InterPro" id="IPR000891">
    <property type="entry name" value="PYR_CT"/>
</dbReference>
<dbReference type="PANTHER" id="PTHR42880:SF1">
    <property type="entry name" value="ISOPROPYLMALATE_HOMOCITRATE_CITRAMALATE SYNTHASE FAMILY PROTEIN"/>
    <property type="match status" value="1"/>
</dbReference>
<protein>
    <recommendedName>
        <fullName evidence="2">Pyruvate carboxyltransferase domain-containing protein</fullName>
    </recommendedName>
</protein>
<keyword evidence="4" id="KW-1185">Reference proteome</keyword>
<feature type="domain" description="Pyruvate carboxyltransferase" evidence="2">
    <location>
        <begin position="14"/>
        <end position="271"/>
    </location>
</feature>
<dbReference type="Pfam" id="PF00682">
    <property type="entry name" value="HMGL-like"/>
    <property type="match status" value="1"/>
</dbReference>
<organism evidence="3 4">
    <name type="scientific">Streptomyces filamentosus</name>
    <name type="common">Streptomyces roseosporus</name>
    <dbReference type="NCBI Taxonomy" id="67294"/>
    <lineage>
        <taxon>Bacteria</taxon>
        <taxon>Bacillati</taxon>
        <taxon>Actinomycetota</taxon>
        <taxon>Actinomycetes</taxon>
        <taxon>Kitasatosporales</taxon>
        <taxon>Streptomycetaceae</taxon>
        <taxon>Streptomyces</taxon>
    </lineage>
</organism>
<name>A0A919ER22_STRFL</name>
<keyword evidence="1" id="KW-0808">Transferase</keyword>
<reference evidence="3" key="2">
    <citation type="submission" date="2020-09" db="EMBL/GenBank/DDBJ databases">
        <authorList>
            <person name="Sun Q."/>
            <person name="Ohkuma M."/>
        </authorList>
    </citation>
    <scope>NUCLEOTIDE SEQUENCE</scope>
    <source>
        <strain evidence="3">JCM 4122</strain>
    </source>
</reference>
<comment type="caution">
    <text evidence="3">The sequence shown here is derived from an EMBL/GenBank/DDBJ whole genome shotgun (WGS) entry which is preliminary data.</text>
</comment>
<dbReference type="AlphaFoldDB" id="A0A919ER22"/>
<accession>A0A919ER22</accession>
<dbReference type="Gene3D" id="3.20.20.70">
    <property type="entry name" value="Aldolase class I"/>
    <property type="match status" value="1"/>
</dbReference>
<gene>
    <name evidence="3" type="ORF">GCM10017667_48890</name>
</gene>
<evidence type="ECO:0000259" key="2">
    <source>
        <dbReference type="PROSITE" id="PS50991"/>
    </source>
</evidence>
<reference evidence="3" key="1">
    <citation type="journal article" date="2014" name="Int. J. Syst. Evol. Microbiol.">
        <title>Complete genome sequence of Corynebacterium casei LMG S-19264T (=DSM 44701T), isolated from a smear-ripened cheese.</title>
        <authorList>
            <consortium name="US DOE Joint Genome Institute (JGI-PGF)"/>
            <person name="Walter F."/>
            <person name="Albersmeier A."/>
            <person name="Kalinowski J."/>
            <person name="Ruckert C."/>
        </authorList>
    </citation>
    <scope>NUCLEOTIDE SEQUENCE</scope>
    <source>
        <strain evidence="3">JCM 4122</strain>
    </source>
</reference>
<evidence type="ECO:0000313" key="4">
    <source>
        <dbReference type="Proteomes" id="UP000632849"/>
    </source>
</evidence>